<dbReference type="InterPro" id="IPR044610">
    <property type="entry name" value="GLCAT14A/B/C"/>
</dbReference>
<keyword evidence="4" id="KW-0472">Membrane</keyword>
<reference evidence="7" key="2">
    <citation type="submission" date="2025-08" db="UniProtKB">
        <authorList>
            <consortium name="RefSeq"/>
        </authorList>
    </citation>
    <scope>IDENTIFICATION</scope>
    <source>
        <tissue evidence="7">Etiolated seedlings</tissue>
    </source>
</reference>
<reference evidence="6" key="1">
    <citation type="journal article" date="2013" name="Nat. Biotechnol.">
        <title>Draft genome sequence of chickpea (Cicer arietinum) provides a resource for trait improvement.</title>
        <authorList>
            <person name="Varshney R.K."/>
            <person name="Song C."/>
            <person name="Saxena R.K."/>
            <person name="Azam S."/>
            <person name="Yu S."/>
            <person name="Sharpe A.G."/>
            <person name="Cannon S."/>
            <person name="Baek J."/>
            <person name="Rosen B.D."/>
            <person name="Tar'an B."/>
            <person name="Millan T."/>
            <person name="Zhang X."/>
            <person name="Ramsay L.D."/>
            <person name="Iwata A."/>
            <person name="Wang Y."/>
            <person name="Nelson W."/>
            <person name="Farmer A.D."/>
            <person name="Gaur P.M."/>
            <person name="Soderlund C."/>
            <person name="Penmetsa R.V."/>
            <person name="Xu C."/>
            <person name="Bharti A.K."/>
            <person name="He W."/>
            <person name="Winter P."/>
            <person name="Zhao S."/>
            <person name="Hane J.K."/>
            <person name="Carrasquilla-Garcia N."/>
            <person name="Condie J.A."/>
            <person name="Upadhyaya H.D."/>
            <person name="Luo M.C."/>
            <person name="Thudi M."/>
            <person name="Gowda C.L."/>
            <person name="Singh N.P."/>
            <person name="Lichtenzveig J."/>
            <person name="Gali K.K."/>
            <person name="Rubio J."/>
            <person name="Nadarajan N."/>
            <person name="Dolezel J."/>
            <person name="Bansal K.C."/>
            <person name="Xu X."/>
            <person name="Edwards D."/>
            <person name="Zhang G."/>
            <person name="Kahl G."/>
            <person name="Gil J."/>
            <person name="Singh K.B."/>
            <person name="Datta S.K."/>
            <person name="Jackson S.A."/>
            <person name="Wang J."/>
            <person name="Cook D.R."/>
        </authorList>
    </citation>
    <scope>NUCLEOTIDE SEQUENCE [LARGE SCALE GENOMIC DNA]</scope>
    <source>
        <strain evidence="6">cv. CDC Frontier</strain>
    </source>
</reference>
<dbReference type="Pfam" id="PF02485">
    <property type="entry name" value="Branch"/>
    <property type="match status" value="1"/>
</dbReference>
<proteinExistence type="predicted"/>
<dbReference type="AlphaFoldDB" id="A0A1S2XZG7"/>
<dbReference type="Proteomes" id="UP000087171">
    <property type="component" value="Chromosome Ca4"/>
</dbReference>
<evidence type="ECO:0000313" key="6">
    <source>
        <dbReference type="Proteomes" id="UP000087171"/>
    </source>
</evidence>
<dbReference type="GeneID" id="101492311"/>
<evidence type="ECO:0000256" key="3">
    <source>
        <dbReference type="ARBA" id="ARBA00022679"/>
    </source>
</evidence>
<keyword evidence="5" id="KW-0325">Glycoprotein</keyword>
<evidence type="ECO:0000256" key="4">
    <source>
        <dbReference type="ARBA" id="ARBA00023136"/>
    </source>
</evidence>
<dbReference type="OrthoDB" id="2019572at2759"/>
<evidence type="ECO:0000313" key="7">
    <source>
        <dbReference type="RefSeq" id="XP_004496976.1"/>
    </source>
</evidence>
<accession>A0A1S2XZG7</accession>
<evidence type="ECO:0000256" key="1">
    <source>
        <dbReference type="ARBA" id="ARBA00004606"/>
    </source>
</evidence>
<sequence>MGAEKKWLFTLFSAAVLSLMLLLMSSFSSLSSQKPFPSQVQHGSHYPPAFAYFISGGHGDKDQIFRLLLAIYHPRNRYLLHIGMDARNEERQSLADSVSSVPAIRAFGNVDVVGKADWITYLGSSNVAITLRAAAIMLKLDSGWNWFITLSARDYPLITQDDLSHVFSSVNRDLNFIDHTGDLGWKESDRFQPIVVDPGTYLARKSKTFQATEKRTTPDAFKLFTGSPWVILSRPFLEFCIFGWDNLPRTLLMYFTNVKLSQEGYFHSVICNAPEFKNTTVNGDLRYMIWDNPPKMEPLFLNSSVYDMMAESGAAFARKFEVNNPVLDMIDEKILQRGHNRAAPGAWCSGRRSWWVDPCSQWGDVNILKPGPQAKKLEASVSSLLDDWTAQTNQCQ</sequence>
<protein>
    <submittedName>
        <fullName evidence="7">Beta-glucuronosyltransferase GlcAT14A</fullName>
    </submittedName>
</protein>
<dbReference type="PANTHER" id="PTHR45719">
    <property type="entry name" value="GLYCOSYLTRANSFERASE"/>
    <property type="match status" value="1"/>
</dbReference>
<keyword evidence="3" id="KW-0808">Transferase</keyword>
<dbReference type="GO" id="GO:0015020">
    <property type="term" value="F:glucuronosyltransferase activity"/>
    <property type="evidence" value="ECO:0007669"/>
    <property type="project" value="InterPro"/>
</dbReference>
<keyword evidence="6" id="KW-1185">Reference proteome</keyword>
<keyword evidence="2" id="KW-0328">Glycosyltransferase</keyword>
<comment type="subcellular location">
    <subcellularLocation>
        <location evidence="1">Membrane</location>
        <topology evidence="1">Single-pass type II membrane protein</topology>
    </subcellularLocation>
</comment>
<evidence type="ECO:0000256" key="5">
    <source>
        <dbReference type="ARBA" id="ARBA00023180"/>
    </source>
</evidence>
<evidence type="ECO:0000256" key="2">
    <source>
        <dbReference type="ARBA" id="ARBA00022676"/>
    </source>
</evidence>
<name>A0A1S2XZG7_CICAR</name>
<organism evidence="6 7">
    <name type="scientific">Cicer arietinum</name>
    <name type="common">Chickpea</name>
    <name type="synonym">Garbanzo</name>
    <dbReference type="NCBI Taxonomy" id="3827"/>
    <lineage>
        <taxon>Eukaryota</taxon>
        <taxon>Viridiplantae</taxon>
        <taxon>Streptophyta</taxon>
        <taxon>Embryophyta</taxon>
        <taxon>Tracheophyta</taxon>
        <taxon>Spermatophyta</taxon>
        <taxon>Magnoliopsida</taxon>
        <taxon>eudicotyledons</taxon>
        <taxon>Gunneridae</taxon>
        <taxon>Pentapetalae</taxon>
        <taxon>rosids</taxon>
        <taxon>fabids</taxon>
        <taxon>Fabales</taxon>
        <taxon>Fabaceae</taxon>
        <taxon>Papilionoideae</taxon>
        <taxon>50 kb inversion clade</taxon>
        <taxon>NPAAA clade</taxon>
        <taxon>Hologalegina</taxon>
        <taxon>IRL clade</taxon>
        <taxon>Cicereae</taxon>
        <taxon>Cicer</taxon>
    </lineage>
</organism>
<dbReference type="eggNOG" id="KOG0799">
    <property type="taxonomic scope" value="Eukaryota"/>
</dbReference>
<gene>
    <name evidence="7" type="primary">LOC101492311</name>
</gene>
<dbReference type="KEGG" id="cam:101492311"/>
<dbReference type="InterPro" id="IPR003406">
    <property type="entry name" value="Glyco_trans_14"/>
</dbReference>
<dbReference type="PANTHER" id="PTHR45719:SF14">
    <property type="entry name" value="BETA-GLUCURONOSYLTRANSFERASE GLCAT14A"/>
    <property type="match status" value="1"/>
</dbReference>
<dbReference type="RefSeq" id="XP_004496976.1">
    <property type="nucleotide sequence ID" value="XM_004496919.2"/>
</dbReference>
<dbReference type="PaxDb" id="3827-XP_004496976.1"/>
<dbReference type="GO" id="GO:0016020">
    <property type="term" value="C:membrane"/>
    <property type="evidence" value="ECO:0007669"/>
    <property type="project" value="UniProtKB-SubCell"/>
</dbReference>